<sequence length="119" mass="13602">MSYEKNGRTRRSRPPETNTRTTKSDPGITAAFVRPVADLRKTRRGTMMRRGREEEKEIWTSLTSRRPDQDCWAEGKGNHPSRKYGVNITVSSYASNKNGRKRTKNEGFLALAAQPFVRS</sequence>
<organism evidence="2">
    <name type="scientific">Cacopsylla melanoneura</name>
    <dbReference type="NCBI Taxonomy" id="428564"/>
    <lineage>
        <taxon>Eukaryota</taxon>
        <taxon>Metazoa</taxon>
        <taxon>Ecdysozoa</taxon>
        <taxon>Arthropoda</taxon>
        <taxon>Hexapoda</taxon>
        <taxon>Insecta</taxon>
        <taxon>Pterygota</taxon>
        <taxon>Neoptera</taxon>
        <taxon>Paraneoptera</taxon>
        <taxon>Hemiptera</taxon>
        <taxon>Sternorrhyncha</taxon>
        <taxon>Psylloidea</taxon>
        <taxon>Psyllidae</taxon>
        <taxon>Psyllinae</taxon>
        <taxon>Cacopsylla</taxon>
    </lineage>
</organism>
<name>A0A8D9A6P7_9HEMI</name>
<feature type="region of interest" description="Disordered" evidence="1">
    <location>
        <begin position="1"/>
        <end position="83"/>
    </location>
</feature>
<proteinExistence type="predicted"/>
<protein>
    <submittedName>
        <fullName evidence="2">Uncharacterized protein</fullName>
    </submittedName>
</protein>
<evidence type="ECO:0000256" key="1">
    <source>
        <dbReference type="SAM" id="MobiDB-lite"/>
    </source>
</evidence>
<dbReference type="AlphaFoldDB" id="A0A8D9A6P7"/>
<dbReference type="EMBL" id="HBUF01557308">
    <property type="protein sequence ID" value="CAG6760673.1"/>
    <property type="molecule type" value="Transcribed_RNA"/>
</dbReference>
<evidence type="ECO:0000313" key="2">
    <source>
        <dbReference type="EMBL" id="CAG6760673.1"/>
    </source>
</evidence>
<reference evidence="2" key="1">
    <citation type="submission" date="2021-05" db="EMBL/GenBank/DDBJ databases">
        <authorList>
            <person name="Alioto T."/>
            <person name="Alioto T."/>
            <person name="Gomez Garrido J."/>
        </authorList>
    </citation>
    <scope>NUCLEOTIDE SEQUENCE</scope>
</reference>
<accession>A0A8D9A6P7</accession>